<feature type="transmembrane region" description="Helical" evidence="6">
    <location>
        <begin position="140"/>
        <end position="159"/>
    </location>
</feature>
<dbReference type="VEuPathDB" id="FungiDB:yc1106_07180"/>
<dbReference type="OrthoDB" id="24670at2759"/>
<keyword evidence="5 6" id="KW-0472">Membrane</keyword>
<dbReference type="AlphaFoldDB" id="A0A9Q8ZCZ5"/>
<evidence type="ECO:0000313" key="8">
    <source>
        <dbReference type="Proteomes" id="UP001056012"/>
    </source>
</evidence>
<evidence type="ECO:0000313" key="7">
    <source>
        <dbReference type="EMBL" id="USP79906.1"/>
    </source>
</evidence>
<dbReference type="Proteomes" id="UP001056012">
    <property type="component" value="Chromosome 5"/>
</dbReference>
<evidence type="ECO:0000256" key="5">
    <source>
        <dbReference type="ARBA" id="ARBA00023136"/>
    </source>
</evidence>
<dbReference type="PANTHER" id="PTHR13144:SF0">
    <property type="entry name" value="PROTEIN TEX261"/>
    <property type="match status" value="1"/>
</dbReference>
<dbReference type="GO" id="GO:0005789">
    <property type="term" value="C:endoplasmic reticulum membrane"/>
    <property type="evidence" value="ECO:0007669"/>
    <property type="project" value="TreeGrafter"/>
</dbReference>
<keyword evidence="8" id="KW-1185">Reference proteome</keyword>
<name>A0A9Q8ZCZ5_CURCL</name>
<evidence type="ECO:0000256" key="4">
    <source>
        <dbReference type="ARBA" id="ARBA00022989"/>
    </source>
</evidence>
<dbReference type="GO" id="GO:0006888">
    <property type="term" value="P:endoplasmic reticulum to Golgi vesicle-mediated transport"/>
    <property type="evidence" value="ECO:0007669"/>
    <property type="project" value="InterPro"/>
</dbReference>
<dbReference type="InterPro" id="IPR007277">
    <property type="entry name" value="Svp26/Tex261"/>
</dbReference>
<sequence length="1200" mass="134150">MWILPLLGYVGMILGFAFLTLAIASGLYYLSEIVEEHTVLAKKLLYRLIYGVVGIHALLVVVDKFPVGLSLLSIVSHGIYAQNLRRFPIVKLTDPLFLLSCALVITNHYFWFRHFSAPPANSYSSYPYARDTNIPTFTEVAAYFGLCIWLVPFALFVSLSAGENVLPSMGSEYATGDGSSYINPGKVPDSYGNGSGVGVGSSVPGKRRGRSGTNAGMAKAVVTGVKEWVGETGEVMGFWKVAPSLFASPSVTAVMACNSWDKLRKAQRDYPKAKFADSFVQKSLKKTPKNPFLLAWKADLALQLNQEPKNVALQIQQVWQQSGAYDSRLLAYLYRLLAEATRRTDAAARCISGLGNENSKAWLSAAKTLGRQERQELWSQMGKAAWREQCWEDFRFAVIQYSKELKDSVVPASVRKHAHFTQILATQLAAEQQSQLPGGGLKSQIQFDLARRLLKQAYEAPSDEPIACKDIRDLRFMGEIFARQGKCDELINLWNNPPAALKGLVATHQADLQSMRIRLSRESQNWSLLESECLATIENAIAQSAADPNSKAIWELCAWNNDVWVYLLSALRINRSADEAKIIVSDILHRAFGTDLKAKDRALRLTYMTLRKFIEASLTDDCKTFWRHHSTLPSCFTDIRQFVEVLTGASEFGGKAQLFEYFNSELIPGEDNFTQKDRQTHCENFQKLTFLIVASVGATVWQGQQPKVLEDVLRVACGFDGFHSPNSPAGYIAIYILLQLHHGVMHEDQAVHPFGNTPNSRLLLQATMLARHLVACDTKDKQDRPRALLAARLHLNLGLGKSAFKMYGYTKCKEMLVHTLSPYVLSRISLTHPFGAQGYGGFSAEEELGKAIGTMERMESKTEDTIYPDISALPWDQAIGLLHLRRKLKSSLTKHICNVERRRIARLKGEPVDQLPTLDRQSFQDVVDNVDTSVFPDYGSSQAVGPVPLIMPNMVPNLACIVEGYSIWDTSSRVLYRETQTGDHIGSWVDEVATPAGGHQVKNNMTVAEITAERIWVYINTVVVVMDFCHDKVDLLSDMVKQLPENLHAIRLAMEKLRMPSVANLKPEDEPTMFHENMLISCYTKLEVLRALSKMVDHLREKVIGPKSSHPMKAKLPKNWVNEIESETKICYEAIRDVANSYITLIERRGEAAIKAQVRWGTTGAILRDVMSDSDVESYASEYVDSALQAWKGVLQVKLK</sequence>
<evidence type="ECO:0000256" key="2">
    <source>
        <dbReference type="ARBA" id="ARBA00008096"/>
    </source>
</evidence>
<dbReference type="GO" id="GO:0097020">
    <property type="term" value="F:COPII receptor activity"/>
    <property type="evidence" value="ECO:0007669"/>
    <property type="project" value="InterPro"/>
</dbReference>
<feature type="transmembrane region" description="Helical" evidence="6">
    <location>
        <begin position="44"/>
        <end position="61"/>
    </location>
</feature>
<dbReference type="Pfam" id="PF09797">
    <property type="entry name" value="NatB_MDM20"/>
    <property type="match status" value="1"/>
</dbReference>
<proteinExistence type="inferred from homology"/>
<evidence type="ECO:0000256" key="3">
    <source>
        <dbReference type="ARBA" id="ARBA00022692"/>
    </source>
</evidence>
<gene>
    <name evidence="7" type="ORF">yc1106_07180</name>
</gene>
<dbReference type="EMBL" id="CP089278">
    <property type="protein sequence ID" value="USP79906.1"/>
    <property type="molecule type" value="Genomic_DNA"/>
</dbReference>
<comment type="similarity">
    <text evidence="2">Belongs to the SVP26 family.</text>
</comment>
<dbReference type="GO" id="GO:0000139">
    <property type="term" value="C:Golgi membrane"/>
    <property type="evidence" value="ECO:0007669"/>
    <property type="project" value="TreeGrafter"/>
</dbReference>
<comment type="subcellular location">
    <subcellularLocation>
        <location evidence="1">Membrane</location>
        <topology evidence="1">Multi-pass membrane protein</topology>
    </subcellularLocation>
</comment>
<dbReference type="PANTHER" id="PTHR13144">
    <property type="entry name" value="TEX261 PROTEIN"/>
    <property type="match status" value="1"/>
</dbReference>
<dbReference type="InterPro" id="IPR019183">
    <property type="entry name" value="NAA25_NatB_aux_su"/>
</dbReference>
<dbReference type="Pfam" id="PF04148">
    <property type="entry name" value="Erv26"/>
    <property type="match status" value="1"/>
</dbReference>
<evidence type="ECO:0000256" key="1">
    <source>
        <dbReference type="ARBA" id="ARBA00004141"/>
    </source>
</evidence>
<feature type="transmembrane region" description="Helical" evidence="6">
    <location>
        <begin position="6"/>
        <end position="30"/>
    </location>
</feature>
<organism evidence="7 8">
    <name type="scientific">Curvularia clavata</name>
    <dbReference type="NCBI Taxonomy" id="95742"/>
    <lineage>
        <taxon>Eukaryota</taxon>
        <taxon>Fungi</taxon>
        <taxon>Dikarya</taxon>
        <taxon>Ascomycota</taxon>
        <taxon>Pezizomycotina</taxon>
        <taxon>Dothideomycetes</taxon>
        <taxon>Pleosporomycetidae</taxon>
        <taxon>Pleosporales</taxon>
        <taxon>Pleosporineae</taxon>
        <taxon>Pleosporaceae</taxon>
        <taxon>Curvularia</taxon>
    </lineage>
</organism>
<accession>A0A9Q8ZCZ5</accession>
<dbReference type="GO" id="GO:0030134">
    <property type="term" value="C:COPII-coated ER to Golgi transport vesicle"/>
    <property type="evidence" value="ECO:0007669"/>
    <property type="project" value="TreeGrafter"/>
</dbReference>
<evidence type="ECO:0000256" key="6">
    <source>
        <dbReference type="SAM" id="Phobius"/>
    </source>
</evidence>
<keyword evidence="3 6" id="KW-0812">Transmembrane</keyword>
<protein>
    <submittedName>
        <fullName evidence="7">Uncharacterized protein</fullName>
    </submittedName>
</protein>
<reference evidence="7" key="1">
    <citation type="submission" date="2021-12" db="EMBL/GenBank/DDBJ databases">
        <title>Curvularia clavata genome.</title>
        <authorList>
            <person name="Cao Y."/>
        </authorList>
    </citation>
    <scope>NUCLEOTIDE SEQUENCE</scope>
    <source>
        <strain evidence="7">Yc1106</strain>
    </source>
</reference>
<keyword evidence="4 6" id="KW-1133">Transmembrane helix</keyword>